<protein>
    <submittedName>
        <fullName evidence="2">Uncharacterized protein</fullName>
    </submittedName>
</protein>
<evidence type="ECO:0000313" key="3">
    <source>
        <dbReference type="Proteomes" id="UP000011618"/>
    </source>
</evidence>
<accession>L9YYG5</accession>
<proteinExistence type="predicted"/>
<gene>
    <name evidence="2" type="ORF">C487_06363</name>
</gene>
<dbReference type="RefSeq" id="WP_006184836.1">
    <property type="nucleotide sequence ID" value="NZ_AOII01000039.1"/>
</dbReference>
<feature type="region of interest" description="Disordered" evidence="1">
    <location>
        <begin position="1"/>
        <end position="23"/>
    </location>
</feature>
<sequence>MRSVSIGAGRPFEPECRTGTGTSGRCDREVVIVGDGGLDLEGDPRIGGGEAIEADLNRVVRRRYSQRKLKDQF</sequence>
<dbReference type="Proteomes" id="UP000011618">
    <property type="component" value="Unassembled WGS sequence"/>
</dbReference>
<name>L9YYG5_9EURY</name>
<reference evidence="2 3" key="1">
    <citation type="journal article" date="2014" name="PLoS Genet.">
        <title>Phylogenetically driven sequencing of extremely halophilic archaea reveals strategies for static and dynamic osmo-response.</title>
        <authorList>
            <person name="Becker E.A."/>
            <person name="Seitzer P.M."/>
            <person name="Tritt A."/>
            <person name="Larsen D."/>
            <person name="Krusor M."/>
            <person name="Yao A.I."/>
            <person name="Wu D."/>
            <person name="Madern D."/>
            <person name="Eisen J.A."/>
            <person name="Darling A.E."/>
            <person name="Facciotti M.T."/>
        </authorList>
    </citation>
    <scope>NUCLEOTIDE SEQUENCE [LARGE SCALE GENOMIC DNA]</scope>
    <source>
        <strain evidence="2 3">DSM 3751</strain>
    </source>
</reference>
<dbReference type="EMBL" id="AOII01000039">
    <property type="protein sequence ID" value="ELY79310.1"/>
    <property type="molecule type" value="Genomic_DNA"/>
</dbReference>
<comment type="caution">
    <text evidence="2">The sequence shown here is derived from an EMBL/GenBank/DDBJ whole genome shotgun (WGS) entry which is preliminary data.</text>
</comment>
<organism evidence="2 3">
    <name type="scientific">Natrinema pallidum DSM 3751</name>
    <dbReference type="NCBI Taxonomy" id="1227495"/>
    <lineage>
        <taxon>Archaea</taxon>
        <taxon>Methanobacteriati</taxon>
        <taxon>Methanobacteriota</taxon>
        <taxon>Stenosarchaea group</taxon>
        <taxon>Halobacteria</taxon>
        <taxon>Halobacteriales</taxon>
        <taxon>Natrialbaceae</taxon>
        <taxon>Natrinema</taxon>
    </lineage>
</organism>
<evidence type="ECO:0000256" key="1">
    <source>
        <dbReference type="SAM" id="MobiDB-lite"/>
    </source>
</evidence>
<dbReference type="AlphaFoldDB" id="L9YYG5"/>
<evidence type="ECO:0000313" key="2">
    <source>
        <dbReference type="EMBL" id="ELY79310.1"/>
    </source>
</evidence>